<dbReference type="SUPFAM" id="SSF47370">
    <property type="entry name" value="Bromodomain"/>
    <property type="match status" value="1"/>
</dbReference>
<name>A2DHZ6_TRIV3</name>
<dbReference type="GO" id="GO:0003682">
    <property type="term" value="F:chromatin binding"/>
    <property type="evidence" value="ECO:0000318"/>
    <property type="project" value="GO_Central"/>
</dbReference>
<reference evidence="3" key="2">
    <citation type="journal article" date="2007" name="Science">
        <title>Draft genome sequence of the sexually transmitted pathogen Trichomonas vaginalis.</title>
        <authorList>
            <person name="Carlton J.M."/>
            <person name="Hirt R.P."/>
            <person name="Silva J.C."/>
            <person name="Delcher A.L."/>
            <person name="Schatz M."/>
            <person name="Zhao Q."/>
            <person name="Wortman J.R."/>
            <person name="Bidwell S.L."/>
            <person name="Alsmark U.C.M."/>
            <person name="Besteiro S."/>
            <person name="Sicheritz-Ponten T."/>
            <person name="Noel C.J."/>
            <person name="Dacks J.B."/>
            <person name="Foster P.G."/>
            <person name="Simillion C."/>
            <person name="Van de Peer Y."/>
            <person name="Miranda-Saavedra D."/>
            <person name="Barton G.J."/>
            <person name="Westrop G.D."/>
            <person name="Mueller S."/>
            <person name="Dessi D."/>
            <person name="Fiori P.L."/>
            <person name="Ren Q."/>
            <person name="Paulsen I."/>
            <person name="Zhang H."/>
            <person name="Bastida-Corcuera F.D."/>
            <person name="Simoes-Barbosa A."/>
            <person name="Brown M.T."/>
            <person name="Hayes R.D."/>
            <person name="Mukherjee M."/>
            <person name="Okumura C.Y."/>
            <person name="Schneider R."/>
            <person name="Smith A.J."/>
            <person name="Vanacova S."/>
            <person name="Villalvazo M."/>
            <person name="Haas B.J."/>
            <person name="Pertea M."/>
            <person name="Feldblyum T.V."/>
            <person name="Utterback T.R."/>
            <person name="Shu C.L."/>
            <person name="Osoegawa K."/>
            <person name="de Jong P.J."/>
            <person name="Hrdy I."/>
            <person name="Horvathova L."/>
            <person name="Zubacova Z."/>
            <person name="Dolezal P."/>
            <person name="Malik S.B."/>
            <person name="Logsdon J.M. Jr."/>
            <person name="Henze K."/>
            <person name="Gupta A."/>
            <person name="Wang C.C."/>
            <person name="Dunne R.L."/>
            <person name="Upcroft J.A."/>
            <person name="Upcroft P."/>
            <person name="White O."/>
            <person name="Salzberg S.L."/>
            <person name="Tang P."/>
            <person name="Chiu C.-H."/>
            <person name="Lee Y.-S."/>
            <person name="Embley T.M."/>
            <person name="Coombs G.H."/>
            <person name="Mottram J.C."/>
            <person name="Tachezy J."/>
            <person name="Fraser-Liggett C.M."/>
            <person name="Johnson P.J."/>
        </authorList>
    </citation>
    <scope>NUCLEOTIDE SEQUENCE [LARGE SCALE GENOMIC DNA]</scope>
    <source>
        <strain evidence="3">G3</strain>
    </source>
</reference>
<dbReference type="InterPro" id="IPR036427">
    <property type="entry name" value="Bromodomain-like_sf"/>
</dbReference>
<dbReference type="SMR" id="A2DHZ6"/>
<dbReference type="Gene3D" id="1.20.920.10">
    <property type="entry name" value="Bromodomain-like"/>
    <property type="match status" value="1"/>
</dbReference>
<reference evidence="3" key="1">
    <citation type="submission" date="2006-10" db="EMBL/GenBank/DDBJ databases">
        <authorList>
            <person name="Amadeo P."/>
            <person name="Zhao Q."/>
            <person name="Wortman J."/>
            <person name="Fraser-Liggett C."/>
            <person name="Carlton J."/>
        </authorList>
    </citation>
    <scope>NUCLEOTIDE SEQUENCE</scope>
    <source>
        <strain evidence="3">G3</strain>
    </source>
</reference>
<dbReference type="GO" id="GO:0006338">
    <property type="term" value="P:chromatin remodeling"/>
    <property type="evidence" value="ECO:0000318"/>
    <property type="project" value="GO_Central"/>
</dbReference>
<organism evidence="3 4">
    <name type="scientific">Trichomonas vaginalis (strain ATCC PRA-98 / G3)</name>
    <dbReference type="NCBI Taxonomy" id="412133"/>
    <lineage>
        <taxon>Eukaryota</taxon>
        <taxon>Metamonada</taxon>
        <taxon>Parabasalia</taxon>
        <taxon>Trichomonadida</taxon>
        <taxon>Trichomonadidae</taxon>
        <taxon>Trichomonas</taxon>
    </lineage>
</organism>
<proteinExistence type="predicted"/>
<dbReference type="Pfam" id="PF00439">
    <property type="entry name" value="Bromodomain"/>
    <property type="match status" value="1"/>
</dbReference>
<evidence type="ECO:0000313" key="3">
    <source>
        <dbReference type="EMBL" id="EAY19985.1"/>
    </source>
</evidence>
<dbReference type="GO" id="GO:0042393">
    <property type="term" value="F:histone binding"/>
    <property type="evidence" value="ECO:0000318"/>
    <property type="project" value="GO_Central"/>
</dbReference>
<dbReference type="GO" id="GO:0004674">
    <property type="term" value="F:protein serine/threonine kinase activity"/>
    <property type="evidence" value="ECO:0000318"/>
    <property type="project" value="GO_Central"/>
</dbReference>
<evidence type="ECO:0000259" key="2">
    <source>
        <dbReference type="Pfam" id="PF00439"/>
    </source>
</evidence>
<feature type="domain" description="Bromo" evidence="2">
    <location>
        <begin position="7"/>
        <end position="73"/>
    </location>
</feature>
<dbReference type="InParanoid" id="A2DHZ6"/>
<dbReference type="RefSeq" id="XP_001580971.1">
    <property type="nucleotide sequence ID" value="XM_001580921.1"/>
</dbReference>
<dbReference type="KEGG" id="tva:5465516"/>
<dbReference type="VEuPathDB" id="TrichDB:TVAGG3_0271950"/>
<dbReference type="GO" id="GO:0005634">
    <property type="term" value="C:nucleus"/>
    <property type="evidence" value="ECO:0000318"/>
    <property type="project" value="GO_Central"/>
</dbReference>
<gene>
    <name evidence="3" type="ORF">TVAG_402400</name>
</gene>
<dbReference type="GO" id="GO:0000785">
    <property type="term" value="C:chromatin"/>
    <property type="evidence" value="ECO:0000318"/>
    <property type="project" value="GO_Central"/>
</dbReference>
<dbReference type="EMBL" id="DS113202">
    <property type="protein sequence ID" value="EAY19985.1"/>
    <property type="molecule type" value="Genomic_DNA"/>
</dbReference>
<sequence length="202" mass="23332">MDIRPHLKVMKDIMESPIGNVFNECFIPDGVTDLDYSTKFNDSIDLKTIKDNLIHNKYKTTTEWRNDVMKCFAQFKKLGEFSENPSITALAKFGEDKFIKKCTEYALLSYSQWFQESNRLDEKLNLLISSRLTQFKATNTPDKNLVKDIIKSAKLLTDQTKINNLYSLMQIFDITSNVSGQVILDTTCLTNNQILTIMNYLK</sequence>
<dbReference type="InterPro" id="IPR001487">
    <property type="entry name" value="Bromodomain"/>
</dbReference>
<dbReference type="GO" id="GO:0006357">
    <property type="term" value="P:regulation of transcription by RNA polymerase II"/>
    <property type="evidence" value="ECO:0000318"/>
    <property type="project" value="GO_Central"/>
</dbReference>
<keyword evidence="1" id="KW-0103">Bromodomain</keyword>
<keyword evidence="4" id="KW-1185">Reference proteome</keyword>
<evidence type="ECO:0000256" key="1">
    <source>
        <dbReference type="ARBA" id="ARBA00023117"/>
    </source>
</evidence>
<dbReference type="VEuPathDB" id="TrichDB:TVAG_402400"/>
<accession>A2DHZ6</accession>
<dbReference type="AlphaFoldDB" id="A2DHZ6"/>
<dbReference type="Proteomes" id="UP000001542">
    <property type="component" value="Unassembled WGS sequence"/>
</dbReference>
<evidence type="ECO:0000313" key="4">
    <source>
        <dbReference type="Proteomes" id="UP000001542"/>
    </source>
</evidence>
<protein>
    <recommendedName>
        <fullName evidence="2">Bromo domain-containing protein</fullName>
    </recommendedName>
</protein>